<sequence length="209" mass="23155">MTQTLNSSNHNANSTKTIKFLYSYGGKILPRRTDGNLRYVGGHTRVLSVDCSITFAELMVRFGELCESSMSLKCKLPSEDLDVLVSITCDEDLAIVIDEYDRFSSSTHKDVKIRAVLIPLKSLKTISPPPSPVPSRNFSAATSPPYVVAGKYPAPSHAAAEHSRCSARTFPAFGFCVRKDASRVRYYPCCEQGSPRSLCPVPPYRNQWQ</sequence>
<dbReference type="InterPro" id="IPR053198">
    <property type="entry name" value="Gynoecium_Dev_Regulator"/>
</dbReference>
<accession>A0A2R6QGJ3</accession>
<dbReference type="Proteomes" id="UP000241394">
    <property type="component" value="Chromosome LG16"/>
</dbReference>
<dbReference type="SMART" id="SM00666">
    <property type="entry name" value="PB1"/>
    <property type="match status" value="1"/>
</dbReference>
<dbReference type="AlphaFoldDB" id="A0A2R6QGJ3"/>
<dbReference type="InterPro" id="IPR000270">
    <property type="entry name" value="PB1_dom"/>
</dbReference>
<evidence type="ECO:0000313" key="3">
    <source>
        <dbReference type="Proteomes" id="UP000241394"/>
    </source>
</evidence>
<protein>
    <submittedName>
        <fullName evidence="2">Zyxin like</fullName>
    </submittedName>
</protein>
<dbReference type="CDD" id="cd06410">
    <property type="entry name" value="PB1_UP2"/>
    <property type="match status" value="1"/>
</dbReference>
<dbReference type="OrthoDB" id="1914296at2759"/>
<reference evidence="2 3" key="1">
    <citation type="submission" date="2017-07" db="EMBL/GenBank/DDBJ databases">
        <title>An improved, manually edited Actinidia chinensis var. chinensis (kiwifruit) genome highlights the challenges associated with draft genomes and gene prediction in plants.</title>
        <authorList>
            <person name="Pilkington S."/>
            <person name="Crowhurst R."/>
            <person name="Hilario E."/>
            <person name="Nardozza S."/>
            <person name="Fraser L."/>
            <person name="Peng Y."/>
            <person name="Gunaseelan K."/>
            <person name="Simpson R."/>
            <person name="Tahir J."/>
            <person name="Deroles S."/>
            <person name="Templeton K."/>
            <person name="Luo Z."/>
            <person name="Davy M."/>
            <person name="Cheng C."/>
            <person name="Mcneilage M."/>
            <person name="Scaglione D."/>
            <person name="Liu Y."/>
            <person name="Zhang Q."/>
            <person name="Datson P."/>
            <person name="De Silva N."/>
            <person name="Gardiner S."/>
            <person name="Bassett H."/>
            <person name="Chagne D."/>
            <person name="Mccallum J."/>
            <person name="Dzierzon H."/>
            <person name="Deng C."/>
            <person name="Wang Y.-Y."/>
            <person name="Barron N."/>
            <person name="Manako K."/>
            <person name="Bowen J."/>
            <person name="Foster T."/>
            <person name="Erridge Z."/>
            <person name="Tiffin H."/>
            <person name="Waite C."/>
            <person name="Davies K."/>
            <person name="Grierson E."/>
            <person name="Laing W."/>
            <person name="Kirk R."/>
            <person name="Chen X."/>
            <person name="Wood M."/>
            <person name="Montefiori M."/>
            <person name="Brummell D."/>
            <person name="Schwinn K."/>
            <person name="Catanach A."/>
            <person name="Fullerton C."/>
            <person name="Li D."/>
            <person name="Meiyalaghan S."/>
            <person name="Nieuwenhuizen N."/>
            <person name="Read N."/>
            <person name="Prakash R."/>
            <person name="Hunter D."/>
            <person name="Zhang H."/>
            <person name="Mckenzie M."/>
            <person name="Knabel M."/>
            <person name="Harris A."/>
            <person name="Allan A."/>
            <person name="Chen A."/>
            <person name="Janssen B."/>
            <person name="Plunkett B."/>
            <person name="Dwamena C."/>
            <person name="Voogd C."/>
            <person name="Leif D."/>
            <person name="Lafferty D."/>
            <person name="Souleyre E."/>
            <person name="Varkonyi-Gasic E."/>
            <person name="Gambi F."/>
            <person name="Hanley J."/>
            <person name="Yao J.-L."/>
            <person name="Cheung J."/>
            <person name="David K."/>
            <person name="Warren B."/>
            <person name="Marsh K."/>
            <person name="Snowden K."/>
            <person name="Lin-Wang K."/>
            <person name="Brian L."/>
            <person name="Martinez-Sanchez M."/>
            <person name="Wang M."/>
            <person name="Ileperuma N."/>
            <person name="Macnee N."/>
            <person name="Campin R."/>
            <person name="Mcatee P."/>
            <person name="Drummond R."/>
            <person name="Espley R."/>
            <person name="Ireland H."/>
            <person name="Wu R."/>
            <person name="Atkinson R."/>
            <person name="Karunairetnam S."/>
            <person name="Bulley S."/>
            <person name="Chunkath S."/>
            <person name="Hanley Z."/>
            <person name="Storey R."/>
            <person name="Thrimawithana A."/>
            <person name="Thomson S."/>
            <person name="David C."/>
            <person name="Testolin R."/>
        </authorList>
    </citation>
    <scope>NUCLEOTIDE SEQUENCE [LARGE SCALE GENOMIC DNA]</scope>
    <source>
        <strain evidence="3">cv. Red5</strain>
        <tissue evidence="2">Young leaf</tissue>
    </source>
</reference>
<dbReference type="PANTHER" id="PTHR31066">
    <property type="entry name" value="OS05G0427100 PROTEIN-RELATED"/>
    <property type="match status" value="1"/>
</dbReference>
<dbReference type="Pfam" id="PF00564">
    <property type="entry name" value="PB1"/>
    <property type="match status" value="1"/>
</dbReference>
<dbReference type="InParanoid" id="A0A2R6QGJ3"/>
<evidence type="ECO:0000313" key="2">
    <source>
        <dbReference type="EMBL" id="PSS07742.1"/>
    </source>
</evidence>
<dbReference type="SUPFAM" id="SSF54277">
    <property type="entry name" value="CAD &amp; PB1 domains"/>
    <property type="match status" value="1"/>
</dbReference>
<feature type="domain" description="PB1" evidence="1">
    <location>
        <begin position="32"/>
        <end position="120"/>
    </location>
</feature>
<reference evidence="3" key="2">
    <citation type="journal article" date="2018" name="BMC Genomics">
        <title>A manually annotated Actinidia chinensis var. chinensis (kiwifruit) genome highlights the challenges associated with draft genomes and gene prediction in plants.</title>
        <authorList>
            <person name="Pilkington S.M."/>
            <person name="Crowhurst R."/>
            <person name="Hilario E."/>
            <person name="Nardozza S."/>
            <person name="Fraser L."/>
            <person name="Peng Y."/>
            <person name="Gunaseelan K."/>
            <person name="Simpson R."/>
            <person name="Tahir J."/>
            <person name="Deroles S.C."/>
            <person name="Templeton K."/>
            <person name="Luo Z."/>
            <person name="Davy M."/>
            <person name="Cheng C."/>
            <person name="McNeilage M."/>
            <person name="Scaglione D."/>
            <person name="Liu Y."/>
            <person name="Zhang Q."/>
            <person name="Datson P."/>
            <person name="De Silva N."/>
            <person name="Gardiner S.E."/>
            <person name="Bassett H."/>
            <person name="Chagne D."/>
            <person name="McCallum J."/>
            <person name="Dzierzon H."/>
            <person name="Deng C."/>
            <person name="Wang Y.Y."/>
            <person name="Barron L."/>
            <person name="Manako K."/>
            <person name="Bowen J."/>
            <person name="Foster T.M."/>
            <person name="Erridge Z.A."/>
            <person name="Tiffin H."/>
            <person name="Waite C.N."/>
            <person name="Davies K.M."/>
            <person name="Grierson E.P."/>
            <person name="Laing W.A."/>
            <person name="Kirk R."/>
            <person name="Chen X."/>
            <person name="Wood M."/>
            <person name="Montefiori M."/>
            <person name="Brummell D.A."/>
            <person name="Schwinn K.E."/>
            <person name="Catanach A."/>
            <person name="Fullerton C."/>
            <person name="Li D."/>
            <person name="Meiyalaghan S."/>
            <person name="Nieuwenhuizen N."/>
            <person name="Read N."/>
            <person name="Prakash R."/>
            <person name="Hunter D."/>
            <person name="Zhang H."/>
            <person name="McKenzie M."/>
            <person name="Knabel M."/>
            <person name="Harris A."/>
            <person name="Allan A.C."/>
            <person name="Gleave A."/>
            <person name="Chen A."/>
            <person name="Janssen B.J."/>
            <person name="Plunkett B."/>
            <person name="Ampomah-Dwamena C."/>
            <person name="Voogd C."/>
            <person name="Leif D."/>
            <person name="Lafferty D."/>
            <person name="Souleyre E.J.F."/>
            <person name="Varkonyi-Gasic E."/>
            <person name="Gambi F."/>
            <person name="Hanley J."/>
            <person name="Yao J.L."/>
            <person name="Cheung J."/>
            <person name="David K.M."/>
            <person name="Warren B."/>
            <person name="Marsh K."/>
            <person name="Snowden K.C."/>
            <person name="Lin-Wang K."/>
            <person name="Brian L."/>
            <person name="Martinez-Sanchez M."/>
            <person name="Wang M."/>
            <person name="Ileperuma N."/>
            <person name="Macnee N."/>
            <person name="Campin R."/>
            <person name="McAtee P."/>
            <person name="Drummond R.S.M."/>
            <person name="Espley R.V."/>
            <person name="Ireland H.S."/>
            <person name="Wu R."/>
            <person name="Atkinson R.G."/>
            <person name="Karunairetnam S."/>
            <person name="Bulley S."/>
            <person name="Chunkath S."/>
            <person name="Hanley Z."/>
            <person name="Storey R."/>
            <person name="Thrimawithana A.H."/>
            <person name="Thomson S."/>
            <person name="David C."/>
            <person name="Testolin R."/>
            <person name="Huang H."/>
            <person name="Hellens R.P."/>
            <person name="Schaffer R.J."/>
        </authorList>
    </citation>
    <scope>NUCLEOTIDE SEQUENCE [LARGE SCALE GENOMIC DNA]</scope>
    <source>
        <strain evidence="3">cv. Red5</strain>
    </source>
</reference>
<dbReference type="Gene3D" id="3.10.20.90">
    <property type="entry name" value="Phosphatidylinositol 3-kinase Catalytic Subunit, Chain A, domain 1"/>
    <property type="match status" value="1"/>
</dbReference>
<comment type="caution">
    <text evidence="2">The sequence shown here is derived from an EMBL/GenBank/DDBJ whole genome shotgun (WGS) entry which is preliminary data.</text>
</comment>
<dbReference type="PANTHER" id="PTHR31066:SF74">
    <property type="entry name" value="PB1 DOMAIN-CONTAINING PROTEIN"/>
    <property type="match status" value="1"/>
</dbReference>
<dbReference type="Gramene" id="PSS07742">
    <property type="protein sequence ID" value="PSS07742"/>
    <property type="gene ID" value="CEY00_Acc18095"/>
</dbReference>
<evidence type="ECO:0000259" key="1">
    <source>
        <dbReference type="SMART" id="SM00666"/>
    </source>
</evidence>
<dbReference type="STRING" id="1590841.A0A2R6QGJ3"/>
<keyword evidence="3" id="KW-1185">Reference proteome</keyword>
<organism evidence="2 3">
    <name type="scientific">Actinidia chinensis var. chinensis</name>
    <name type="common">Chinese soft-hair kiwi</name>
    <dbReference type="NCBI Taxonomy" id="1590841"/>
    <lineage>
        <taxon>Eukaryota</taxon>
        <taxon>Viridiplantae</taxon>
        <taxon>Streptophyta</taxon>
        <taxon>Embryophyta</taxon>
        <taxon>Tracheophyta</taxon>
        <taxon>Spermatophyta</taxon>
        <taxon>Magnoliopsida</taxon>
        <taxon>eudicotyledons</taxon>
        <taxon>Gunneridae</taxon>
        <taxon>Pentapetalae</taxon>
        <taxon>asterids</taxon>
        <taxon>Ericales</taxon>
        <taxon>Actinidiaceae</taxon>
        <taxon>Actinidia</taxon>
    </lineage>
</organism>
<name>A0A2R6QGJ3_ACTCC</name>
<dbReference type="OMA" id="ELCESSM"/>
<proteinExistence type="predicted"/>
<dbReference type="EMBL" id="NKQK01000016">
    <property type="protein sequence ID" value="PSS07742.1"/>
    <property type="molecule type" value="Genomic_DNA"/>
</dbReference>
<gene>
    <name evidence="2" type="ORF">CEY00_Acc18095</name>
</gene>